<evidence type="ECO:0000313" key="2">
    <source>
        <dbReference type="Proteomes" id="UP001345963"/>
    </source>
</evidence>
<organism evidence="1 2">
    <name type="scientific">Ataeniobius toweri</name>
    <dbReference type="NCBI Taxonomy" id="208326"/>
    <lineage>
        <taxon>Eukaryota</taxon>
        <taxon>Metazoa</taxon>
        <taxon>Chordata</taxon>
        <taxon>Craniata</taxon>
        <taxon>Vertebrata</taxon>
        <taxon>Euteleostomi</taxon>
        <taxon>Actinopterygii</taxon>
        <taxon>Neopterygii</taxon>
        <taxon>Teleostei</taxon>
        <taxon>Neoteleostei</taxon>
        <taxon>Acanthomorphata</taxon>
        <taxon>Ovalentaria</taxon>
        <taxon>Atherinomorphae</taxon>
        <taxon>Cyprinodontiformes</taxon>
        <taxon>Goodeidae</taxon>
        <taxon>Ataeniobius</taxon>
    </lineage>
</organism>
<sequence>EKPHLCCSAEDVYQSSTESRWTYSSLSGSETVQRQTGLLSTRHRTSLVSPERHLQVQLLQQDLQNTHPLHHVSPSLSSGRRYRARKCCTMTVIPNRGYSYP</sequence>
<dbReference type="Proteomes" id="UP001345963">
    <property type="component" value="Unassembled WGS sequence"/>
</dbReference>
<protein>
    <submittedName>
        <fullName evidence="1">Uncharacterized protein</fullName>
    </submittedName>
</protein>
<keyword evidence="2" id="KW-1185">Reference proteome</keyword>
<dbReference type="EMBL" id="JAHUTI010086296">
    <property type="protein sequence ID" value="MED6259731.1"/>
    <property type="molecule type" value="Genomic_DNA"/>
</dbReference>
<proteinExistence type="predicted"/>
<comment type="caution">
    <text evidence="1">The sequence shown here is derived from an EMBL/GenBank/DDBJ whole genome shotgun (WGS) entry which is preliminary data.</text>
</comment>
<gene>
    <name evidence="1" type="ORF">ATANTOWER_029434</name>
</gene>
<reference evidence="1 2" key="1">
    <citation type="submission" date="2021-07" db="EMBL/GenBank/DDBJ databases">
        <authorList>
            <person name="Palmer J.M."/>
        </authorList>
    </citation>
    <scope>NUCLEOTIDE SEQUENCE [LARGE SCALE GENOMIC DNA]</scope>
    <source>
        <strain evidence="1 2">AT_MEX2019</strain>
        <tissue evidence="1">Muscle</tissue>
    </source>
</reference>
<feature type="non-terminal residue" evidence="1">
    <location>
        <position position="1"/>
    </location>
</feature>
<accession>A0ABU7C9T9</accession>
<evidence type="ECO:0000313" key="1">
    <source>
        <dbReference type="EMBL" id="MED6259731.1"/>
    </source>
</evidence>
<name>A0ABU7C9T9_9TELE</name>